<comment type="caution">
    <text evidence="1">The sequence shown here is derived from an EMBL/GenBank/DDBJ whole genome shotgun (WGS) entry which is preliminary data.</text>
</comment>
<dbReference type="AlphaFoldDB" id="A0A948W5V9"/>
<evidence type="ECO:0000313" key="2">
    <source>
        <dbReference type="Proteomes" id="UP000777784"/>
    </source>
</evidence>
<organism evidence="1 2">
    <name type="scientific">Eiseniibacteriota bacterium</name>
    <dbReference type="NCBI Taxonomy" id="2212470"/>
    <lineage>
        <taxon>Bacteria</taxon>
        <taxon>Candidatus Eiseniibacteriota</taxon>
    </lineage>
</organism>
<dbReference type="Pfam" id="PF09969">
    <property type="entry name" value="DUF2203"/>
    <property type="match status" value="1"/>
</dbReference>
<sequence length="135" mass="15796">MAVKIFTLEEANRLLPHVDAVLKKLIQAARQIQGYQDRIAVLELIGASHRRSPERREYLMGMRRLEELIAERDRILEGMQRMGCVVKDFIKGQVDFYGATDGRFVFFCWKLGEKQIQYWHELNKGTCGRRPLSEL</sequence>
<name>A0A948W5V9_UNCEI</name>
<dbReference type="InterPro" id="IPR018699">
    <property type="entry name" value="DUF2203"/>
</dbReference>
<evidence type="ECO:0000313" key="1">
    <source>
        <dbReference type="EMBL" id="MBU2690445.1"/>
    </source>
</evidence>
<accession>A0A948W5V9</accession>
<proteinExistence type="predicted"/>
<dbReference type="EMBL" id="JAHJDP010000031">
    <property type="protein sequence ID" value="MBU2690445.1"/>
    <property type="molecule type" value="Genomic_DNA"/>
</dbReference>
<reference evidence="1" key="1">
    <citation type="submission" date="2021-05" db="EMBL/GenBank/DDBJ databases">
        <title>Energy efficiency and biological interactions define the core microbiome of deep oligotrophic groundwater.</title>
        <authorList>
            <person name="Mehrshad M."/>
            <person name="Lopez-Fernandez M."/>
            <person name="Bell E."/>
            <person name="Bernier-Latmani R."/>
            <person name="Bertilsson S."/>
            <person name="Dopson M."/>
        </authorList>
    </citation>
    <scope>NUCLEOTIDE SEQUENCE</scope>
    <source>
        <strain evidence="1">Modern_marine.mb.64</strain>
    </source>
</reference>
<gene>
    <name evidence="1" type="ORF">KJ970_05910</name>
</gene>
<protein>
    <submittedName>
        <fullName evidence="1">DUF2203 domain-containing protein</fullName>
    </submittedName>
</protein>
<dbReference type="PIRSF" id="PIRSF016498">
    <property type="entry name" value="UCP016498"/>
    <property type="match status" value="1"/>
</dbReference>
<dbReference type="Proteomes" id="UP000777784">
    <property type="component" value="Unassembled WGS sequence"/>
</dbReference>